<dbReference type="Proteomes" id="UP001152803">
    <property type="component" value="Unassembled WGS sequence"/>
</dbReference>
<feature type="compositionally biased region" description="Polar residues" evidence="1">
    <location>
        <begin position="415"/>
        <end position="441"/>
    </location>
</feature>
<dbReference type="PANTHER" id="PTHR18839">
    <property type="entry name" value="MITOTIC INTERACTOR AND SUBSTRATE OF PLK1 MISP FAMILY MEMBER"/>
    <property type="match status" value="1"/>
</dbReference>
<feature type="region of interest" description="Disordered" evidence="1">
    <location>
        <begin position="522"/>
        <end position="642"/>
    </location>
</feature>
<feature type="compositionally biased region" description="Low complexity" evidence="1">
    <location>
        <begin position="624"/>
        <end position="642"/>
    </location>
</feature>
<protein>
    <submittedName>
        <fullName evidence="3">Uncharacterized protein</fullName>
    </submittedName>
</protein>
<feature type="region of interest" description="Disordered" evidence="1">
    <location>
        <begin position="175"/>
        <end position="221"/>
    </location>
</feature>
<feature type="compositionally biased region" description="Polar residues" evidence="1">
    <location>
        <begin position="244"/>
        <end position="261"/>
    </location>
</feature>
<evidence type="ECO:0000313" key="3">
    <source>
        <dbReference type="EMBL" id="KAJ8274442.1"/>
    </source>
</evidence>
<proteinExistence type="predicted"/>
<sequence>MNYSRRVALWLFGLHVALAQKCACVSKLEMISFWLLCWKLLRATAGVKRTNGNELSEECSHDQNQKLKGGNHSETVTMETSQLSEMDPATESKMDSVAKEKLENTEEGGEQFSSSIGLLEAPETDGAMETSMDHRDMTEINNGMGTVNGQDSTTDLPQQEDTLVLKVEQEELVRTDSITSSVSDTPSSPRSVYENKLASDSQDLPDQKQPDSPTVTDDAGDNHILEKVEDQSKVLEALVESESQKPNNLPDQKQPDSSTVTDDAGDNHMLETVENQCEVQEALVESESQKEIQETILEQQILEEAPSEISTESCHNPDPDDDLSDCLHAEIAIVSSDSETDENWRAIFSSSVHKEDGDKFFLDGAQEINVGELLVQKDTGATGFSQGVEAIATCNTDILEQPQPPEEPIMPMHTCSSEDSAPQDSHNLTNISENKLQQGVRPNNMRPSPAKTNSEKRVPSDYCVIQENKSKNVSTEHVDFQGARKQWLQMEEQTKFQAHDPPTKKGTSQASHSFMCTPVRTFSKPKRDQEFESLGPSEYPYTQFSPCSEDSGLDDSSYRSAYDDPETPIEREIRLELEREESLRRERGLPKAVDTGEHVQAKVRSPTFHLGKPDKSPSRDRLLRSPSGSKTPPSFTFTSKPPAAKAPVYHEMTANNVIILEPADPYPTSPRHPARRSPSPLLNRRFSEWPSETTNVIILETSNLIIRSASELCLNTASQETQESTFHNNPFFKLRSRSTQSLVDQEIKVVKQREEELRRQRARLYAKEKYDTVLVSPNLLNSPCLDRTELPGRCKSSPSSPMKTARKMDRSTLSCDHKYSDTFSGARRKSTMAMRWESGEFANHGKD</sequence>
<feature type="compositionally biased region" description="Basic and acidic residues" evidence="1">
    <location>
        <begin position="568"/>
        <end position="600"/>
    </location>
</feature>
<accession>A0A9Q1DKX7</accession>
<feature type="region of interest" description="Disordered" evidence="1">
    <location>
        <begin position="415"/>
        <end position="458"/>
    </location>
</feature>
<feature type="region of interest" description="Disordered" evidence="1">
    <location>
        <begin position="102"/>
        <end position="122"/>
    </location>
</feature>
<keyword evidence="2" id="KW-0732">Signal</keyword>
<dbReference type="AlphaFoldDB" id="A0A9Q1DKX7"/>
<gene>
    <name evidence="3" type="ORF">COCON_G00090670</name>
</gene>
<evidence type="ECO:0000313" key="4">
    <source>
        <dbReference type="Proteomes" id="UP001152803"/>
    </source>
</evidence>
<feature type="region of interest" description="Disordered" evidence="1">
    <location>
        <begin position="240"/>
        <end position="265"/>
    </location>
</feature>
<evidence type="ECO:0000256" key="1">
    <source>
        <dbReference type="SAM" id="MobiDB-lite"/>
    </source>
</evidence>
<dbReference type="PANTHER" id="PTHR18839:SF0">
    <property type="entry name" value="MITOTIC INTERACTOR AND SUBSTRATE OF PLK1 ISOFORM X1-RELATED"/>
    <property type="match status" value="1"/>
</dbReference>
<feature type="compositionally biased region" description="Polar residues" evidence="1">
    <location>
        <begin position="198"/>
        <end position="215"/>
    </location>
</feature>
<dbReference type="EMBL" id="JAFJMO010000006">
    <property type="protein sequence ID" value="KAJ8274442.1"/>
    <property type="molecule type" value="Genomic_DNA"/>
</dbReference>
<feature type="region of interest" description="Disordered" evidence="1">
    <location>
        <begin position="51"/>
        <end position="72"/>
    </location>
</feature>
<keyword evidence="4" id="KW-1185">Reference proteome</keyword>
<dbReference type="OrthoDB" id="9937247at2759"/>
<feature type="chain" id="PRO_5040497609" evidence="2">
    <location>
        <begin position="20"/>
        <end position="847"/>
    </location>
</feature>
<feature type="region of interest" description="Disordered" evidence="1">
    <location>
        <begin position="791"/>
        <end position="811"/>
    </location>
</feature>
<name>A0A9Q1DKX7_CONCO</name>
<evidence type="ECO:0000256" key="2">
    <source>
        <dbReference type="SAM" id="SignalP"/>
    </source>
</evidence>
<dbReference type="InterPro" id="IPR042779">
    <property type="entry name" value="MISP/MISP3-like"/>
</dbReference>
<comment type="caution">
    <text evidence="3">The sequence shown here is derived from an EMBL/GenBank/DDBJ whole genome shotgun (WGS) entry which is preliminary data.</text>
</comment>
<organism evidence="3 4">
    <name type="scientific">Conger conger</name>
    <name type="common">Conger eel</name>
    <name type="synonym">Muraena conger</name>
    <dbReference type="NCBI Taxonomy" id="82655"/>
    <lineage>
        <taxon>Eukaryota</taxon>
        <taxon>Metazoa</taxon>
        <taxon>Chordata</taxon>
        <taxon>Craniata</taxon>
        <taxon>Vertebrata</taxon>
        <taxon>Euteleostomi</taxon>
        <taxon>Actinopterygii</taxon>
        <taxon>Neopterygii</taxon>
        <taxon>Teleostei</taxon>
        <taxon>Anguilliformes</taxon>
        <taxon>Congridae</taxon>
        <taxon>Conger</taxon>
    </lineage>
</organism>
<reference evidence="3" key="1">
    <citation type="journal article" date="2023" name="Science">
        <title>Genome structures resolve the early diversification of teleost fishes.</title>
        <authorList>
            <person name="Parey E."/>
            <person name="Louis A."/>
            <person name="Montfort J."/>
            <person name="Bouchez O."/>
            <person name="Roques C."/>
            <person name="Iampietro C."/>
            <person name="Lluch J."/>
            <person name="Castinel A."/>
            <person name="Donnadieu C."/>
            <person name="Desvignes T."/>
            <person name="Floi Bucao C."/>
            <person name="Jouanno E."/>
            <person name="Wen M."/>
            <person name="Mejri S."/>
            <person name="Dirks R."/>
            <person name="Jansen H."/>
            <person name="Henkel C."/>
            <person name="Chen W.J."/>
            <person name="Zahm M."/>
            <person name="Cabau C."/>
            <person name="Klopp C."/>
            <person name="Thompson A.W."/>
            <person name="Robinson-Rechavi M."/>
            <person name="Braasch I."/>
            <person name="Lecointre G."/>
            <person name="Bobe J."/>
            <person name="Postlethwait J.H."/>
            <person name="Berthelot C."/>
            <person name="Roest Crollius H."/>
            <person name="Guiguen Y."/>
        </authorList>
    </citation>
    <scope>NUCLEOTIDE SEQUENCE</scope>
    <source>
        <strain evidence="3">Concon-B</strain>
    </source>
</reference>
<feature type="compositionally biased region" description="Basic and acidic residues" evidence="1">
    <location>
        <begin position="611"/>
        <end position="623"/>
    </location>
</feature>
<feature type="compositionally biased region" description="Low complexity" evidence="1">
    <location>
        <begin position="175"/>
        <end position="192"/>
    </location>
</feature>
<feature type="signal peptide" evidence="2">
    <location>
        <begin position="1"/>
        <end position="19"/>
    </location>
</feature>